<organism evidence="1 2">
    <name type="scientific">Armillaria gallica</name>
    <name type="common">Bulbous honey fungus</name>
    <name type="synonym">Armillaria bulbosa</name>
    <dbReference type="NCBI Taxonomy" id="47427"/>
    <lineage>
        <taxon>Eukaryota</taxon>
        <taxon>Fungi</taxon>
        <taxon>Dikarya</taxon>
        <taxon>Basidiomycota</taxon>
        <taxon>Agaricomycotina</taxon>
        <taxon>Agaricomycetes</taxon>
        <taxon>Agaricomycetidae</taxon>
        <taxon>Agaricales</taxon>
        <taxon>Marasmiineae</taxon>
        <taxon>Physalacriaceae</taxon>
        <taxon>Armillaria</taxon>
    </lineage>
</organism>
<evidence type="ECO:0000313" key="1">
    <source>
        <dbReference type="EMBL" id="PBK97706.1"/>
    </source>
</evidence>
<protein>
    <submittedName>
        <fullName evidence="1">Uncharacterized protein</fullName>
    </submittedName>
</protein>
<dbReference type="AlphaFoldDB" id="A0A2H3EDX0"/>
<dbReference type="EMBL" id="KZ293649">
    <property type="protein sequence ID" value="PBK97706.1"/>
    <property type="molecule type" value="Genomic_DNA"/>
</dbReference>
<evidence type="ECO:0000313" key="2">
    <source>
        <dbReference type="Proteomes" id="UP000217790"/>
    </source>
</evidence>
<reference evidence="2" key="1">
    <citation type="journal article" date="2017" name="Nat. Ecol. Evol.">
        <title>Genome expansion and lineage-specific genetic innovations in the forest pathogenic fungi Armillaria.</title>
        <authorList>
            <person name="Sipos G."/>
            <person name="Prasanna A.N."/>
            <person name="Walter M.C."/>
            <person name="O'Connor E."/>
            <person name="Balint B."/>
            <person name="Krizsan K."/>
            <person name="Kiss B."/>
            <person name="Hess J."/>
            <person name="Varga T."/>
            <person name="Slot J."/>
            <person name="Riley R."/>
            <person name="Boka B."/>
            <person name="Rigling D."/>
            <person name="Barry K."/>
            <person name="Lee J."/>
            <person name="Mihaltcheva S."/>
            <person name="LaButti K."/>
            <person name="Lipzen A."/>
            <person name="Waldron R."/>
            <person name="Moloney N.M."/>
            <person name="Sperisen C."/>
            <person name="Kredics L."/>
            <person name="Vagvoelgyi C."/>
            <person name="Patrignani A."/>
            <person name="Fitzpatrick D."/>
            <person name="Nagy I."/>
            <person name="Doyle S."/>
            <person name="Anderson J.B."/>
            <person name="Grigoriev I.V."/>
            <person name="Gueldener U."/>
            <person name="Muensterkoetter M."/>
            <person name="Nagy L.G."/>
        </authorList>
    </citation>
    <scope>NUCLEOTIDE SEQUENCE [LARGE SCALE GENOMIC DNA]</scope>
    <source>
        <strain evidence="2">Ar21-2</strain>
    </source>
</reference>
<keyword evidence="2" id="KW-1185">Reference proteome</keyword>
<dbReference type="OrthoDB" id="3266525at2759"/>
<gene>
    <name evidence="1" type="ORF">ARMGADRAFT_648908</name>
</gene>
<sequence length="97" mass="10872">MRGRSLDFHVQVGIMGGFPVFFIGYELEDYALGIYQTSGDRRDTVKSLLRIVESETSRPASIVRYDDSKGQTHRFVCSITENQRNLGHGTAISVMVS</sequence>
<name>A0A2H3EDX0_ARMGA</name>
<proteinExistence type="predicted"/>
<dbReference type="Proteomes" id="UP000217790">
    <property type="component" value="Unassembled WGS sequence"/>
</dbReference>
<dbReference type="InParanoid" id="A0A2H3EDX0"/>
<accession>A0A2H3EDX0</accession>